<sequence>MRNHVFPGGIHVPILTWFKDGPRQEIDWEVQEQHFKYMVESGMHGLVLAGTNGEAVTLSTEEKVELVRRARAVATQLGRPDITITLGASGQATRQVIDECVAAKTAGADFAMVLVPSYFHFAMDSAAIIAFFQEVADNSPVPIMVYNFPGVAAGLDVNSEMLITLSEHPNISGVKLTCGGIGKVPRVTAATSQFSVLGGQIDWLIPAMSVGGIGAITGMANLWPRACVELYELALAGKTQEATELQLKAATSEWAFAKGGINGSKWVVAHLLGYPATSAACRRPYPLFSDPSKQEWIVELSERLRPVEEALAKQKQ</sequence>
<dbReference type="PANTHER" id="PTHR12128">
    <property type="entry name" value="DIHYDRODIPICOLINATE SYNTHASE"/>
    <property type="match status" value="1"/>
</dbReference>
<evidence type="ECO:0000313" key="6">
    <source>
        <dbReference type="Proteomes" id="UP000184188"/>
    </source>
</evidence>
<name>A0A1L9SBI9_9EURO</name>
<dbReference type="Gene3D" id="3.20.20.70">
    <property type="entry name" value="Aldolase class I"/>
    <property type="match status" value="1"/>
</dbReference>
<dbReference type="InterPro" id="IPR013785">
    <property type="entry name" value="Aldolase_TIM"/>
</dbReference>
<dbReference type="PANTHER" id="PTHR12128:SF66">
    <property type="entry name" value="4-HYDROXY-2-OXOGLUTARATE ALDOLASE, MITOCHONDRIAL"/>
    <property type="match status" value="1"/>
</dbReference>
<feature type="active site" description="Proton donor/acceptor" evidence="3">
    <location>
        <position position="146"/>
    </location>
</feature>
<dbReference type="VEuPathDB" id="FungiDB:ASPZODRAFT_27212"/>
<dbReference type="PRINTS" id="PR00146">
    <property type="entry name" value="DHPICSNTHASE"/>
</dbReference>
<evidence type="ECO:0000256" key="4">
    <source>
        <dbReference type="PIRSR" id="PIRSR001365-2"/>
    </source>
</evidence>
<evidence type="ECO:0000256" key="2">
    <source>
        <dbReference type="PIRNR" id="PIRNR001365"/>
    </source>
</evidence>
<dbReference type="OrthoDB" id="191315at2759"/>
<dbReference type="EMBL" id="KV878347">
    <property type="protein sequence ID" value="OJJ44555.1"/>
    <property type="molecule type" value="Genomic_DNA"/>
</dbReference>
<dbReference type="GO" id="GO:0008840">
    <property type="term" value="F:4-hydroxy-tetrahydrodipicolinate synthase activity"/>
    <property type="evidence" value="ECO:0007669"/>
    <property type="project" value="TreeGrafter"/>
</dbReference>
<dbReference type="SUPFAM" id="SSF51569">
    <property type="entry name" value="Aldolase"/>
    <property type="match status" value="1"/>
</dbReference>
<dbReference type="GeneID" id="34614548"/>
<feature type="active site" description="Schiff-base intermediate with substrate" evidence="3">
    <location>
        <position position="175"/>
    </location>
</feature>
<dbReference type="Pfam" id="PF00701">
    <property type="entry name" value="DHDPS"/>
    <property type="match status" value="1"/>
</dbReference>
<dbReference type="SMART" id="SM01130">
    <property type="entry name" value="DHDPS"/>
    <property type="match status" value="1"/>
</dbReference>
<evidence type="ECO:0000256" key="1">
    <source>
        <dbReference type="ARBA" id="ARBA00023239"/>
    </source>
</evidence>
<organism evidence="5 6">
    <name type="scientific">Penicilliopsis zonata CBS 506.65</name>
    <dbReference type="NCBI Taxonomy" id="1073090"/>
    <lineage>
        <taxon>Eukaryota</taxon>
        <taxon>Fungi</taxon>
        <taxon>Dikarya</taxon>
        <taxon>Ascomycota</taxon>
        <taxon>Pezizomycotina</taxon>
        <taxon>Eurotiomycetes</taxon>
        <taxon>Eurotiomycetidae</taxon>
        <taxon>Eurotiales</taxon>
        <taxon>Aspergillaceae</taxon>
        <taxon>Penicilliopsis</taxon>
    </lineage>
</organism>
<protein>
    <submittedName>
        <fullName evidence="5">Uncharacterized protein</fullName>
    </submittedName>
</protein>
<dbReference type="AlphaFoldDB" id="A0A1L9SBI9"/>
<evidence type="ECO:0000256" key="3">
    <source>
        <dbReference type="PIRSR" id="PIRSR001365-1"/>
    </source>
</evidence>
<keyword evidence="6" id="KW-1185">Reference proteome</keyword>
<keyword evidence="1 2" id="KW-0456">Lyase</keyword>
<comment type="similarity">
    <text evidence="2">Belongs to the DapA family.</text>
</comment>
<feature type="binding site" evidence="4">
    <location>
        <position position="216"/>
    </location>
    <ligand>
        <name>pyruvate</name>
        <dbReference type="ChEBI" id="CHEBI:15361"/>
    </ligand>
</feature>
<proteinExistence type="inferred from homology"/>
<dbReference type="PIRSF" id="PIRSF001365">
    <property type="entry name" value="DHDPS"/>
    <property type="match status" value="1"/>
</dbReference>
<dbReference type="STRING" id="1073090.A0A1L9SBI9"/>
<dbReference type="InterPro" id="IPR002220">
    <property type="entry name" value="DapA-like"/>
</dbReference>
<dbReference type="Proteomes" id="UP000184188">
    <property type="component" value="Unassembled WGS sequence"/>
</dbReference>
<dbReference type="CDD" id="cd00408">
    <property type="entry name" value="DHDPS-like"/>
    <property type="match status" value="1"/>
</dbReference>
<gene>
    <name evidence="5" type="ORF">ASPZODRAFT_27212</name>
</gene>
<evidence type="ECO:0000313" key="5">
    <source>
        <dbReference type="EMBL" id="OJJ44555.1"/>
    </source>
</evidence>
<reference evidence="6" key="1">
    <citation type="journal article" date="2017" name="Genome Biol.">
        <title>Comparative genomics reveals high biological diversity and specific adaptations in the industrially and medically important fungal genus Aspergillus.</title>
        <authorList>
            <person name="de Vries R.P."/>
            <person name="Riley R."/>
            <person name="Wiebenga A."/>
            <person name="Aguilar-Osorio G."/>
            <person name="Amillis S."/>
            <person name="Uchima C.A."/>
            <person name="Anderluh G."/>
            <person name="Asadollahi M."/>
            <person name="Askin M."/>
            <person name="Barry K."/>
            <person name="Battaglia E."/>
            <person name="Bayram O."/>
            <person name="Benocci T."/>
            <person name="Braus-Stromeyer S.A."/>
            <person name="Caldana C."/>
            <person name="Canovas D."/>
            <person name="Cerqueira G.C."/>
            <person name="Chen F."/>
            <person name="Chen W."/>
            <person name="Choi C."/>
            <person name="Clum A."/>
            <person name="Dos Santos R.A."/>
            <person name="Damasio A.R."/>
            <person name="Diallinas G."/>
            <person name="Emri T."/>
            <person name="Fekete E."/>
            <person name="Flipphi M."/>
            <person name="Freyberg S."/>
            <person name="Gallo A."/>
            <person name="Gournas C."/>
            <person name="Habgood R."/>
            <person name="Hainaut M."/>
            <person name="Harispe M.L."/>
            <person name="Henrissat B."/>
            <person name="Hilden K.S."/>
            <person name="Hope R."/>
            <person name="Hossain A."/>
            <person name="Karabika E."/>
            <person name="Karaffa L."/>
            <person name="Karanyi Z."/>
            <person name="Krasevec N."/>
            <person name="Kuo A."/>
            <person name="Kusch H."/>
            <person name="LaButti K."/>
            <person name="Lagendijk E.L."/>
            <person name="Lapidus A."/>
            <person name="Levasseur A."/>
            <person name="Lindquist E."/>
            <person name="Lipzen A."/>
            <person name="Logrieco A.F."/>
            <person name="MacCabe A."/>
            <person name="Maekelae M.R."/>
            <person name="Malavazi I."/>
            <person name="Melin P."/>
            <person name="Meyer V."/>
            <person name="Mielnichuk N."/>
            <person name="Miskei M."/>
            <person name="Molnar A.P."/>
            <person name="Mule G."/>
            <person name="Ngan C.Y."/>
            <person name="Orejas M."/>
            <person name="Orosz E."/>
            <person name="Ouedraogo J.P."/>
            <person name="Overkamp K.M."/>
            <person name="Park H.-S."/>
            <person name="Perrone G."/>
            <person name="Piumi F."/>
            <person name="Punt P.J."/>
            <person name="Ram A.F."/>
            <person name="Ramon A."/>
            <person name="Rauscher S."/>
            <person name="Record E."/>
            <person name="Riano-Pachon D.M."/>
            <person name="Robert V."/>
            <person name="Roehrig J."/>
            <person name="Ruller R."/>
            <person name="Salamov A."/>
            <person name="Salih N.S."/>
            <person name="Samson R.A."/>
            <person name="Sandor E."/>
            <person name="Sanguinetti M."/>
            <person name="Schuetze T."/>
            <person name="Sepcic K."/>
            <person name="Shelest E."/>
            <person name="Sherlock G."/>
            <person name="Sophianopoulou V."/>
            <person name="Squina F.M."/>
            <person name="Sun H."/>
            <person name="Susca A."/>
            <person name="Todd R.B."/>
            <person name="Tsang A."/>
            <person name="Unkles S.E."/>
            <person name="van de Wiele N."/>
            <person name="van Rossen-Uffink D."/>
            <person name="Oliveira J.V."/>
            <person name="Vesth T.C."/>
            <person name="Visser J."/>
            <person name="Yu J.-H."/>
            <person name="Zhou M."/>
            <person name="Andersen M.R."/>
            <person name="Archer D.B."/>
            <person name="Baker S.E."/>
            <person name="Benoit I."/>
            <person name="Brakhage A.A."/>
            <person name="Braus G.H."/>
            <person name="Fischer R."/>
            <person name="Frisvad J.C."/>
            <person name="Goldman G.H."/>
            <person name="Houbraken J."/>
            <person name="Oakley B."/>
            <person name="Pocsi I."/>
            <person name="Scazzocchio C."/>
            <person name="Seiboth B."/>
            <person name="vanKuyk P.A."/>
            <person name="Wortman J."/>
            <person name="Dyer P.S."/>
            <person name="Grigoriev I.V."/>
        </authorList>
    </citation>
    <scope>NUCLEOTIDE SEQUENCE [LARGE SCALE GENOMIC DNA]</scope>
    <source>
        <strain evidence="6">CBS 506.65</strain>
    </source>
</reference>
<accession>A0A1L9SBI9</accession>
<dbReference type="RefSeq" id="XP_022579065.1">
    <property type="nucleotide sequence ID" value="XM_022728084.1"/>
</dbReference>